<keyword evidence="2" id="KW-1185">Reference proteome</keyword>
<name>A0ABS8HSC0_9FIRM</name>
<evidence type="ECO:0000313" key="1">
    <source>
        <dbReference type="EMBL" id="MCC5466071.1"/>
    </source>
</evidence>
<dbReference type="RefSeq" id="WP_007957710.1">
    <property type="nucleotide sequence ID" value="NZ_JAJHJB010000015.1"/>
</dbReference>
<dbReference type="SUPFAM" id="SSF55331">
    <property type="entry name" value="Tautomerase/MIF"/>
    <property type="match status" value="1"/>
</dbReference>
<evidence type="ECO:0000313" key="2">
    <source>
        <dbReference type="Proteomes" id="UP001165492"/>
    </source>
</evidence>
<sequence>MPQFLIKGMKVKEIQNISTQLVNELEEIIGCPRDYFRIECVDSTLIKDGDIIAECPMVQVNWFDRGQDIQDKVAASLTENIKRAGYEQVEIFFIVLERNKYYENGRHL</sequence>
<dbReference type="EMBL" id="JAJHJB010000015">
    <property type="protein sequence ID" value="MCC5466071.1"/>
    <property type="molecule type" value="Genomic_DNA"/>
</dbReference>
<comment type="caution">
    <text evidence="1">The sequence shown here is derived from an EMBL/GenBank/DDBJ whole genome shotgun (WGS) entry which is preliminary data.</text>
</comment>
<protein>
    <submittedName>
        <fullName evidence="1">DUF1904 domain-containing protein</fullName>
    </submittedName>
</protein>
<reference evidence="1" key="1">
    <citation type="submission" date="2021-11" db="EMBL/GenBank/DDBJ databases">
        <title>Description of a new species Pelosinus isolated from the bottom sediments of Lake Baikal.</title>
        <authorList>
            <person name="Zakharyuk A."/>
        </authorList>
    </citation>
    <scope>NUCLEOTIDE SEQUENCE</scope>
    <source>
        <strain evidence="1">Bkl1</strain>
    </source>
</reference>
<dbReference type="Gene3D" id="3.30.429.10">
    <property type="entry name" value="Macrophage Migration Inhibitory Factor"/>
    <property type="match status" value="1"/>
</dbReference>
<dbReference type="Proteomes" id="UP001165492">
    <property type="component" value="Unassembled WGS sequence"/>
</dbReference>
<dbReference type="InterPro" id="IPR015017">
    <property type="entry name" value="DUF1904"/>
</dbReference>
<accession>A0ABS8HSC0</accession>
<dbReference type="Pfam" id="PF08921">
    <property type="entry name" value="DUF1904"/>
    <property type="match status" value="1"/>
</dbReference>
<gene>
    <name evidence="1" type="ORF">LMF89_11955</name>
</gene>
<dbReference type="InterPro" id="IPR014347">
    <property type="entry name" value="Tautomerase/MIF_sf"/>
</dbReference>
<proteinExistence type="predicted"/>
<organism evidence="1 2">
    <name type="scientific">Pelosinus baikalensis</name>
    <dbReference type="NCBI Taxonomy" id="2892015"/>
    <lineage>
        <taxon>Bacteria</taxon>
        <taxon>Bacillati</taxon>
        <taxon>Bacillota</taxon>
        <taxon>Negativicutes</taxon>
        <taxon>Selenomonadales</taxon>
        <taxon>Sporomusaceae</taxon>
        <taxon>Pelosinus</taxon>
    </lineage>
</organism>